<accession>A0A0G3H117</accession>
<evidence type="ECO:0000313" key="3">
    <source>
        <dbReference type="Proteomes" id="UP000035199"/>
    </source>
</evidence>
<feature type="transmembrane region" description="Helical" evidence="1">
    <location>
        <begin position="26"/>
        <end position="45"/>
    </location>
</feature>
<evidence type="ECO:0000313" key="2">
    <source>
        <dbReference type="EMBL" id="AKK05518.1"/>
    </source>
</evidence>
<feature type="transmembrane region" description="Helical" evidence="1">
    <location>
        <begin position="115"/>
        <end position="133"/>
    </location>
</feature>
<dbReference type="AlphaFoldDB" id="A0A0G3H117"/>
<feature type="transmembrane region" description="Helical" evidence="1">
    <location>
        <begin position="83"/>
        <end position="103"/>
    </location>
</feature>
<keyword evidence="1" id="KW-0812">Transmembrane</keyword>
<dbReference type="KEGG" id="cmv:CMUST_05910"/>
<reference evidence="2 3" key="1">
    <citation type="journal article" date="2015" name="Genome Announc.">
        <title>Complete Genome Sequence of the Type Strain Corynebacterium mustelae DSM 45274, Isolated from Various Tissues of a Male Ferret with Lethal Sepsis.</title>
        <authorList>
            <person name="Ruckert C."/>
            <person name="Eimer J."/>
            <person name="Winkler A."/>
            <person name="Tauch A."/>
        </authorList>
    </citation>
    <scope>NUCLEOTIDE SEQUENCE [LARGE SCALE GENOMIC DNA]</scope>
    <source>
        <strain evidence="2 3">DSM 45274</strain>
    </source>
</reference>
<keyword evidence="3" id="KW-1185">Reference proteome</keyword>
<organism evidence="2 3">
    <name type="scientific">Corynebacterium mustelae</name>
    <dbReference type="NCBI Taxonomy" id="571915"/>
    <lineage>
        <taxon>Bacteria</taxon>
        <taxon>Bacillati</taxon>
        <taxon>Actinomycetota</taxon>
        <taxon>Actinomycetes</taxon>
        <taxon>Mycobacteriales</taxon>
        <taxon>Corynebacteriaceae</taxon>
        <taxon>Corynebacterium</taxon>
    </lineage>
</organism>
<dbReference type="STRING" id="571915.CMUST_05910"/>
<reference evidence="3" key="2">
    <citation type="submission" date="2015-05" db="EMBL/GenBank/DDBJ databases">
        <title>Complete genome sequence of Corynebacterium mustelae DSM 45274, isolated from various tissues of a male ferret with lethal sepsis.</title>
        <authorList>
            <person name="Ruckert C."/>
            <person name="Albersmeier A."/>
            <person name="Winkler A."/>
            <person name="Tauch A."/>
        </authorList>
    </citation>
    <scope>NUCLEOTIDE SEQUENCE [LARGE SCALE GENOMIC DNA]</scope>
    <source>
        <strain evidence="3">DSM 45274</strain>
    </source>
</reference>
<dbReference type="Proteomes" id="UP000035199">
    <property type="component" value="Chromosome"/>
</dbReference>
<name>A0A0G3H117_9CORY</name>
<dbReference type="EMBL" id="CP011542">
    <property type="protein sequence ID" value="AKK05518.1"/>
    <property type="molecule type" value="Genomic_DNA"/>
</dbReference>
<gene>
    <name evidence="2" type="ORF">CMUST_05910</name>
</gene>
<protein>
    <submittedName>
        <fullName evidence="2">Uncharacterized protein</fullName>
    </submittedName>
</protein>
<dbReference type="RefSeq" id="WP_236690193.1">
    <property type="nucleotide sequence ID" value="NZ_CP011542.1"/>
</dbReference>
<keyword evidence="1" id="KW-0472">Membrane</keyword>
<dbReference type="PATRIC" id="fig|571915.4.peg.1257"/>
<feature type="transmembrane region" description="Helical" evidence="1">
    <location>
        <begin position="51"/>
        <end position="71"/>
    </location>
</feature>
<proteinExistence type="predicted"/>
<keyword evidence="1" id="KW-1133">Transmembrane helix</keyword>
<sequence>MDAAASKSEQQITEKRTYQGFSKGEAAFGLLWLSIGSLLSVLLEVVYLGTWIFGVPVPYTIPIAFFFNMVLTKTAMLWSKNTAIALIPLWVWVAGFFILTMMVSVTGDQLVGANIRSIVLLVAGVIGGGWPMIAQK</sequence>
<evidence type="ECO:0000256" key="1">
    <source>
        <dbReference type="SAM" id="Phobius"/>
    </source>
</evidence>